<dbReference type="PROSITE" id="PS01091">
    <property type="entry name" value="TATD_3"/>
    <property type="match status" value="1"/>
</dbReference>
<accession>X0SHF1</accession>
<dbReference type="NCBIfam" id="TIGR00010">
    <property type="entry name" value="YchF/TatD family DNA exonuclease"/>
    <property type="match status" value="1"/>
</dbReference>
<evidence type="ECO:0008006" key="4">
    <source>
        <dbReference type="Google" id="ProtNLM"/>
    </source>
</evidence>
<proteinExistence type="predicted"/>
<dbReference type="GO" id="GO:0004536">
    <property type="term" value="F:DNA nuclease activity"/>
    <property type="evidence" value="ECO:0007669"/>
    <property type="project" value="InterPro"/>
</dbReference>
<dbReference type="CDD" id="cd01310">
    <property type="entry name" value="TatD_DNAse"/>
    <property type="match status" value="1"/>
</dbReference>
<dbReference type="FunFam" id="3.20.20.140:FF:000005">
    <property type="entry name" value="TatD family hydrolase"/>
    <property type="match status" value="1"/>
</dbReference>
<name>X0SHF1_9ZZZZ</name>
<dbReference type="PANTHER" id="PTHR46124">
    <property type="entry name" value="D-AMINOACYL-TRNA DEACYLASE"/>
    <property type="match status" value="1"/>
</dbReference>
<protein>
    <recommendedName>
        <fullName evidence="4">Hydrolase TatD</fullName>
    </recommendedName>
</protein>
<gene>
    <name evidence="3" type="ORF">S01H1_13374</name>
</gene>
<organism evidence="3">
    <name type="scientific">marine sediment metagenome</name>
    <dbReference type="NCBI Taxonomy" id="412755"/>
    <lineage>
        <taxon>unclassified sequences</taxon>
        <taxon>metagenomes</taxon>
        <taxon>ecological metagenomes</taxon>
    </lineage>
</organism>
<dbReference type="PIRSF" id="PIRSF005902">
    <property type="entry name" value="DNase_TatD"/>
    <property type="match status" value="1"/>
</dbReference>
<dbReference type="SUPFAM" id="SSF51556">
    <property type="entry name" value="Metallo-dependent hydrolases"/>
    <property type="match status" value="1"/>
</dbReference>
<dbReference type="InterPro" id="IPR032466">
    <property type="entry name" value="Metal_Hydrolase"/>
</dbReference>
<reference evidence="3" key="1">
    <citation type="journal article" date="2014" name="Front. Microbiol.">
        <title>High frequency of phylogenetically diverse reductive dehalogenase-homologous genes in deep subseafloor sedimentary metagenomes.</title>
        <authorList>
            <person name="Kawai M."/>
            <person name="Futagami T."/>
            <person name="Toyoda A."/>
            <person name="Takaki Y."/>
            <person name="Nishi S."/>
            <person name="Hori S."/>
            <person name="Arai W."/>
            <person name="Tsubouchi T."/>
            <person name="Morono Y."/>
            <person name="Uchiyama I."/>
            <person name="Ito T."/>
            <person name="Fujiyama A."/>
            <person name="Inagaki F."/>
            <person name="Takami H."/>
        </authorList>
    </citation>
    <scope>NUCLEOTIDE SEQUENCE</scope>
    <source>
        <strain evidence="3">Expedition CK06-06</strain>
    </source>
</reference>
<evidence type="ECO:0000256" key="1">
    <source>
        <dbReference type="ARBA" id="ARBA00022723"/>
    </source>
</evidence>
<dbReference type="AlphaFoldDB" id="X0SHF1"/>
<comment type="caution">
    <text evidence="3">The sequence shown here is derived from an EMBL/GenBank/DDBJ whole genome shotgun (WGS) entry which is preliminary data.</text>
</comment>
<evidence type="ECO:0000313" key="3">
    <source>
        <dbReference type="EMBL" id="GAF75337.1"/>
    </source>
</evidence>
<dbReference type="GO" id="GO:0005829">
    <property type="term" value="C:cytosol"/>
    <property type="evidence" value="ECO:0007669"/>
    <property type="project" value="TreeGrafter"/>
</dbReference>
<dbReference type="InterPro" id="IPR015991">
    <property type="entry name" value="TatD/YcfH-like"/>
</dbReference>
<dbReference type="InterPro" id="IPR018228">
    <property type="entry name" value="DNase_TatD-rel_CS"/>
</dbReference>
<dbReference type="PANTHER" id="PTHR46124:SF2">
    <property type="entry name" value="D-AMINOACYL-TRNA DEACYLASE"/>
    <property type="match status" value="1"/>
</dbReference>
<dbReference type="Gene3D" id="3.20.20.140">
    <property type="entry name" value="Metal-dependent hydrolases"/>
    <property type="match status" value="1"/>
</dbReference>
<dbReference type="Pfam" id="PF01026">
    <property type="entry name" value="TatD_DNase"/>
    <property type="match status" value="1"/>
</dbReference>
<keyword evidence="1" id="KW-0479">Metal-binding</keyword>
<dbReference type="GO" id="GO:0016788">
    <property type="term" value="F:hydrolase activity, acting on ester bonds"/>
    <property type="evidence" value="ECO:0007669"/>
    <property type="project" value="InterPro"/>
</dbReference>
<keyword evidence="2" id="KW-0378">Hydrolase</keyword>
<dbReference type="InterPro" id="IPR001130">
    <property type="entry name" value="TatD-like"/>
</dbReference>
<dbReference type="GO" id="GO:0046872">
    <property type="term" value="F:metal ion binding"/>
    <property type="evidence" value="ECO:0007669"/>
    <property type="project" value="UniProtKB-KW"/>
</dbReference>
<evidence type="ECO:0000256" key="2">
    <source>
        <dbReference type="ARBA" id="ARBA00022801"/>
    </source>
</evidence>
<sequence>GLNSPFMPEFDKDRNEVIQRAHDCGMEYIITVGIDVESCRHAIRLAEEFESVYAIVGIHPHNAKDIDGGTYDILRKLTQHEKVCALGEMGLDFFRNHSPRDIQLTRFREQIALAKELELPMVVHDRNAHRETLAILKEEKAFEVGGVIHCFSGDHEMASKCFDMGFYLSIPGTITFRKATSLQELVRKLPLGRILIETDAPFLAPDPFRGKRNEPSYVQYVADKIAKIKKLDFEEVTAATSRNAKTLFKIPAY</sequence>
<feature type="non-terminal residue" evidence="3">
    <location>
        <position position="1"/>
    </location>
</feature>
<dbReference type="EMBL" id="BARS01006900">
    <property type="protein sequence ID" value="GAF75337.1"/>
    <property type="molecule type" value="Genomic_DNA"/>
</dbReference>